<reference evidence="7" key="1">
    <citation type="submission" date="2020-01" db="EMBL/GenBank/DDBJ databases">
        <title>'Steroidobacter agaridevorans' sp. nov., agar-degrading bacteria isolated from rhizosphere soils.</title>
        <authorList>
            <person name="Ikenaga M."/>
            <person name="Kataoka M."/>
            <person name="Murouchi A."/>
            <person name="Katsuragi S."/>
            <person name="Sakai M."/>
        </authorList>
    </citation>
    <scope>NUCLEOTIDE SEQUENCE [LARGE SCALE GENOMIC DNA]</scope>
    <source>
        <strain evidence="7">YU21-B</strain>
    </source>
</reference>
<dbReference type="Pfam" id="PF07730">
    <property type="entry name" value="HisKA_3"/>
    <property type="match status" value="1"/>
</dbReference>
<dbReference type="InterPro" id="IPR013783">
    <property type="entry name" value="Ig-like_fold"/>
</dbReference>
<dbReference type="Proteomes" id="UP000445000">
    <property type="component" value="Unassembled WGS sequence"/>
</dbReference>
<evidence type="ECO:0000256" key="3">
    <source>
        <dbReference type="ARBA" id="ARBA00023012"/>
    </source>
</evidence>
<evidence type="ECO:0000259" key="5">
    <source>
        <dbReference type="PROSITE" id="PS50109"/>
    </source>
</evidence>
<keyword evidence="2 6" id="KW-0418">Kinase</keyword>
<evidence type="ECO:0000256" key="1">
    <source>
        <dbReference type="ARBA" id="ARBA00022679"/>
    </source>
</evidence>
<dbReference type="InterPro" id="IPR005467">
    <property type="entry name" value="His_kinase_dom"/>
</dbReference>
<feature type="domain" description="Histidine kinase" evidence="5">
    <location>
        <begin position="892"/>
        <end position="978"/>
    </location>
</feature>
<dbReference type="PROSITE" id="PS50109">
    <property type="entry name" value="HIS_KIN"/>
    <property type="match status" value="1"/>
</dbReference>
<keyword evidence="7" id="KW-1185">Reference proteome</keyword>
<dbReference type="InterPro" id="IPR015943">
    <property type="entry name" value="WD40/YVTN_repeat-like_dom_sf"/>
</dbReference>
<dbReference type="GO" id="GO:0016020">
    <property type="term" value="C:membrane"/>
    <property type="evidence" value="ECO:0007669"/>
    <property type="project" value="InterPro"/>
</dbReference>
<dbReference type="SUPFAM" id="SSF63829">
    <property type="entry name" value="Calcium-dependent phosphotriesterase"/>
    <property type="match status" value="1"/>
</dbReference>
<dbReference type="EMBL" id="BLJN01000001">
    <property type="protein sequence ID" value="GFE79293.1"/>
    <property type="molecule type" value="Genomic_DNA"/>
</dbReference>
<dbReference type="PANTHER" id="PTHR24421">
    <property type="entry name" value="NITRATE/NITRITE SENSOR PROTEIN NARX-RELATED"/>
    <property type="match status" value="1"/>
</dbReference>
<organism evidence="6 7">
    <name type="scientific">Steroidobacter agaridevorans</name>
    <dbReference type="NCBI Taxonomy" id="2695856"/>
    <lineage>
        <taxon>Bacteria</taxon>
        <taxon>Pseudomonadati</taxon>
        <taxon>Pseudomonadota</taxon>
        <taxon>Gammaproteobacteria</taxon>
        <taxon>Steroidobacterales</taxon>
        <taxon>Steroidobacteraceae</taxon>
        <taxon>Steroidobacter</taxon>
    </lineage>
</organism>
<evidence type="ECO:0000256" key="4">
    <source>
        <dbReference type="SAM" id="Phobius"/>
    </source>
</evidence>
<dbReference type="SMART" id="SM00387">
    <property type="entry name" value="HATPase_c"/>
    <property type="match status" value="1"/>
</dbReference>
<dbReference type="Gene3D" id="2.130.10.10">
    <property type="entry name" value="YVTN repeat-like/Quinoprotein amine dehydrogenase"/>
    <property type="match status" value="3"/>
</dbReference>
<dbReference type="InterPro" id="IPR036890">
    <property type="entry name" value="HATPase_C_sf"/>
</dbReference>
<dbReference type="InterPro" id="IPR011110">
    <property type="entry name" value="Reg_prop"/>
</dbReference>
<name>A0A829Y8D4_9GAMM</name>
<gene>
    <name evidence="6" type="ORF">GCM10011487_12930</name>
</gene>
<keyword evidence="4" id="KW-0472">Membrane</keyword>
<dbReference type="InterPro" id="IPR011123">
    <property type="entry name" value="Y_Y_Y"/>
</dbReference>
<accession>A0A829Y8D4</accession>
<dbReference type="PANTHER" id="PTHR24421:SF62">
    <property type="entry name" value="SENSORY TRANSDUCTION HISTIDINE KINASE"/>
    <property type="match status" value="1"/>
</dbReference>
<evidence type="ECO:0000313" key="7">
    <source>
        <dbReference type="Proteomes" id="UP000445000"/>
    </source>
</evidence>
<dbReference type="Pfam" id="PF07494">
    <property type="entry name" value="Reg_prop"/>
    <property type="match status" value="1"/>
</dbReference>
<keyword evidence="3" id="KW-0902">Two-component regulatory system</keyword>
<dbReference type="Gene3D" id="3.30.565.10">
    <property type="entry name" value="Histidine kinase-like ATPase, C-terminal domain"/>
    <property type="match status" value="1"/>
</dbReference>
<dbReference type="InterPro" id="IPR011712">
    <property type="entry name" value="Sig_transdc_His_kin_sub3_dim/P"/>
</dbReference>
<comment type="caution">
    <text evidence="6">The sequence shown here is derived from an EMBL/GenBank/DDBJ whole genome shotgun (WGS) entry which is preliminary data.</text>
</comment>
<dbReference type="InterPro" id="IPR003594">
    <property type="entry name" value="HATPase_dom"/>
</dbReference>
<dbReference type="GO" id="GO:0046983">
    <property type="term" value="F:protein dimerization activity"/>
    <property type="evidence" value="ECO:0007669"/>
    <property type="project" value="InterPro"/>
</dbReference>
<dbReference type="Pfam" id="PF02518">
    <property type="entry name" value="HATPase_c"/>
    <property type="match status" value="1"/>
</dbReference>
<evidence type="ECO:0000313" key="6">
    <source>
        <dbReference type="EMBL" id="GFE79293.1"/>
    </source>
</evidence>
<proteinExistence type="predicted"/>
<sequence>MMFSLWRSIGCTLILLLLGFPAGALDRSRSLQQFHHTSWKVNEGAPGQISALAQTDDGYLWLAAPDALYRFDGVRFEAIADDIVPATTIQSLHAANGGLWIGYQRNGVSFLKDGRARHYDQNDGLPFGTAMSLQSDVQGNVWLATSNGLARFDGQRWQKMAPDPALPEQEGRAMFLDRDRTLWVAIRDRVFYLRPGAQTFQDSGERVGFAGRFAQAPDGRIWLAEADGSTRPLRLPGEKAAPAAKIDVQSAGILFDRDGALWISGLGSGMHRQSRAGAPLETFTRKEGLSADYAWPVLEDREGNIWVGTSGGLDRFRYSALVKAPFPAGTHDFALVPGERGDVWAGSTTHPLMKLHGEQVSMHGPELRVTASYRDRSGSVWLGGPKGIWRVVSGAPKLVAALPNGIEDDVQALVADQAGVVWASIQSAPGLWKYENNRWANIANPSGIEARRVPRTFLIDSQDRLWSAYANNSLVRADASSVRVYAQNDGLSVGDVLALFEGRRGLWIAGEKGLQLMHSDRLQSVSVADRKALLGVSGVVETNQGDLWLHTMGGILRIEAAELDRAIQDPQHAARFERFDYLDGLVGRPTLLRPLPTMIQGDDGRLWFATDDGVVWIDPQHIARNPQVPSIAITSLSIQGSRQQLTPGIQLPVGTRNLEIDFAVLSLSMPERAHARYQLEGLDDGWRDVGARRQAMFTNLGPGDYRFRVIGSNNDGVWNEEGASLAFAILPAFYQTDWFRVLAILAALLVLAGLYQLRMRQFSKRMHDRLAERMAERERIARELHDTLLQGFQGLILRFQSVVDRIPPQEPARQLLESALERADQVLVDGRDRVRDLRSSESADGDLADAFKQAAQEVAGGNTTVELQIVEFGTMRRLHPIVRDEAYWIGREALLNALRHAHAKSIEVEVHYEPRELRVNVRDDGRGIPDDVLESGGRDGRWGLIGMRERAQKIRGRLEIWSSGNAGTEVQLRVPRAIAYDSGRK</sequence>
<dbReference type="GO" id="GO:0000155">
    <property type="term" value="F:phosphorelay sensor kinase activity"/>
    <property type="evidence" value="ECO:0007669"/>
    <property type="project" value="InterPro"/>
</dbReference>
<dbReference type="CDD" id="cd16917">
    <property type="entry name" value="HATPase_UhpB-NarQ-NarX-like"/>
    <property type="match status" value="1"/>
</dbReference>
<keyword evidence="4" id="KW-1133">Transmembrane helix</keyword>
<feature type="transmembrane region" description="Helical" evidence="4">
    <location>
        <begin position="738"/>
        <end position="757"/>
    </location>
</feature>
<keyword evidence="4" id="KW-0812">Transmembrane</keyword>
<dbReference type="SUPFAM" id="SSF55874">
    <property type="entry name" value="ATPase domain of HSP90 chaperone/DNA topoisomerase II/histidine kinase"/>
    <property type="match status" value="1"/>
</dbReference>
<dbReference type="Pfam" id="PF07495">
    <property type="entry name" value="Y_Y_Y"/>
    <property type="match status" value="1"/>
</dbReference>
<keyword evidence="1" id="KW-0808">Transferase</keyword>
<dbReference type="AlphaFoldDB" id="A0A829Y8D4"/>
<evidence type="ECO:0000256" key="2">
    <source>
        <dbReference type="ARBA" id="ARBA00022777"/>
    </source>
</evidence>
<dbReference type="Gene3D" id="2.60.40.10">
    <property type="entry name" value="Immunoglobulins"/>
    <property type="match status" value="1"/>
</dbReference>
<dbReference type="InterPro" id="IPR050482">
    <property type="entry name" value="Sensor_HK_TwoCompSys"/>
</dbReference>
<dbReference type="Gene3D" id="1.20.5.1930">
    <property type="match status" value="1"/>
</dbReference>
<protein>
    <submittedName>
        <fullName evidence="6">Histidine kinase</fullName>
    </submittedName>
</protein>